<dbReference type="InterPro" id="IPR001509">
    <property type="entry name" value="Epimerase_deHydtase"/>
</dbReference>
<sequence>MSLPSNAALAPGSLILVTGANGFLGTHVVDQLLHYGFRVRGTVRDTTKNAWIKDHFQQKYGADNFELVEAKDLGVDGALDEAVKGCDGVMHVASDLSFSPDPNIVVNNAVNFTTVALNSAAKEASVKRFVLTSSSAAAMPGILNEPYDLTQDSWATQQIKAAWAPGPYEQERMVIVYAASKAQAEQAMWKFVEDRKPTFVANAVLPDFICGSPYNLEKQGYGPSNGALVALWNKNDFFKVLYPQWMIDVKDTAALHVAALIAPDAKNERIFGFAHNKTWTDWIARLKKMYPSHDFPDPPENEGVDMANVVGRDRAEGLLKWLGKDGWRPMEESMKEVCDTLVV</sequence>
<comment type="similarity">
    <text evidence="2">Belongs to the NAD(P)-dependent epimerase/dehydratase family. Dihydroflavonol-4-reductase subfamily.</text>
</comment>
<evidence type="ECO:0000256" key="1">
    <source>
        <dbReference type="ARBA" id="ARBA00023002"/>
    </source>
</evidence>
<evidence type="ECO:0000313" key="4">
    <source>
        <dbReference type="EMBL" id="KAK5703731.1"/>
    </source>
</evidence>
<reference evidence="4" key="1">
    <citation type="submission" date="2023-08" db="EMBL/GenBank/DDBJ databases">
        <title>Black Yeasts Isolated from many extreme environments.</title>
        <authorList>
            <person name="Coleine C."/>
            <person name="Stajich J.E."/>
            <person name="Selbmann L."/>
        </authorList>
    </citation>
    <scope>NUCLEOTIDE SEQUENCE</scope>
    <source>
        <strain evidence="4">CCFEE 5810</strain>
    </source>
</reference>
<dbReference type="AlphaFoldDB" id="A0AAN7W8U9"/>
<dbReference type="Gene3D" id="3.40.50.720">
    <property type="entry name" value="NAD(P)-binding Rossmann-like Domain"/>
    <property type="match status" value="1"/>
</dbReference>
<name>A0AAN7W8U9_9PEZI</name>
<evidence type="ECO:0000256" key="2">
    <source>
        <dbReference type="ARBA" id="ARBA00023445"/>
    </source>
</evidence>
<dbReference type="PANTHER" id="PTHR10366:SF562">
    <property type="entry name" value="ALDEHYDE REDUCTASE II (AFU_ORTHOLOGUE AFUA_1G11360)"/>
    <property type="match status" value="1"/>
</dbReference>
<evidence type="ECO:0000259" key="3">
    <source>
        <dbReference type="Pfam" id="PF01370"/>
    </source>
</evidence>
<comment type="caution">
    <text evidence="4">The sequence shown here is derived from an EMBL/GenBank/DDBJ whole genome shotgun (WGS) entry which is preliminary data.</text>
</comment>
<gene>
    <name evidence="4" type="ORF">LTR97_002744</name>
</gene>
<dbReference type="PANTHER" id="PTHR10366">
    <property type="entry name" value="NAD DEPENDENT EPIMERASE/DEHYDRATASE"/>
    <property type="match status" value="1"/>
</dbReference>
<organism evidence="4 5">
    <name type="scientific">Elasticomyces elasticus</name>
    <dbReference type="NCBI Taxonomy" id="574655"/>
    <lineage>
        <taxon>Eukaryota</taxon>
        <taxon>Fungi</taxon>
        <taxon>Dikarya</taxon>
        <taxon>Ascomycota</taxon>
        <taxon>Pezizomycotina</taxon>
        <taxon>Dothideomycetes</taxon>
        <taxon>Dothideomycetidae</taxon>
        <taxon>Mycosphaerellales</taxon>
        <taxon>Teratosphaeriaceae</taxon>
        <taxon>Elasticomyces</taxon>
    </lineage>
</organism>
<dbReference type="SUPFAM" id="SSF51735">
    <property type="entry name" value="NAD(P)-binding Rossmann-fold domains"/>
    <property type="match status" value="1"/>
</dbReference>
<feature type="domain" description="NAD-dependent epimerase/dehydratase" evidence="3">
    <location>
        <begin position="15"/>
        <end position="195"/>
    </location>
</feature>
<accession>A0AAN7W8U9</accession>
<evidence type="ECO:0000313" key="5">
    <source>
        <dbReference type="Proteomes" id="UP001310594"/>
    </source>
</evidence>
<dbReference type="Proteomes" id="UP001310594">
    <property type="component" value="Unassembled WGS sequence"/>
</dbReference>
<dbReference type="InterPro" id="IPR050425">
    <property type="entry name" value="NAD(P)_dehydrat-like"/>
</dbReference>
<dbReference type="EMBL" id="JAVRQU010000004">
    <property type="protein sequence ID" value="KAK5703731.1"/>
    <property type="molecule type" value="Genomic_DNA"/>
</dbReference>
<protein>
    <recommendedName>
        <fullName evidence="3">NAD-dependent epimerase/dehydratase domain-containing protein</fullName>
    </recommendedName>
</protein>
<dbReference type="Pfam" id="PF01370">
    <property type="entry name" value="Epimerase"/>
    <property type="match status" value="1"/>
</dbReference>
<keyword evidence="1" id="KW-0560">Oxidoreductase</keyword>
<dbReference type="InterPro" id="IPR036291">
    <property type="entry name" value="NAD(P)-bd_dom_sf"/>
</dbReference>
<dbReference type="GO" id="GO:0016616">
    <property type="term" value="F:oxidoreductase activity, acting on the CH-OH group of donors, NAD or NADP as acceptor"/>
    <property type="evidence" value="ECO:0007669"/>
    <property type="project" value="TreeGrafter"/>
</dbReference>
<proteinExistence type="inferred from homology"/>